<dbReference type="NCBIfam" id="TIGR01730">
    <property type="entry name" value="RND_mfp"/>
    <property type="match status" value="1"/>
</dbReference>
<evidence type="ECO:0000313" key="3">
    <source>
        <dbReference type="EMBL" id="MFC0591922.1"/>
    </source>
</evidence>
<keyword evidence="4" id="KW-1185">Reference proteome</keyword>
<feature type="signal peptide" evidence="2">
    <location>
        <begin position="1"/>
        <end position="22"/>
    </location>
</feature>
<dbReference type="SUPFAM" id="SSF111369">
    <property type="entry name" value="HlyD-like secretion proteins"/>
    <property type="match status" value="1"/>
</dbReference>
<proteinExistence type="inferred from homology"/>
<dbReference type="Gene3D" id="2.40.50.100">
    <property type="match status" value="1"/>
</dbReference>
<name>A0ABV6PQ06_9BURK</name>
<dbReference type="InterPro" id="IPR006143">
    <property type="entry name" value="RND_pump_MFP"/>
</dbReference>
<keyword evidence="2" id="KW-0732">Signal</keyword>
<dbReference type="Gene3D" id="2.40.420.20">
    <property type="match status" value="1"/>
</dbReference>
<dbReference type="Gene3D" id="2.40.30.170">
    <property type="match status" value="1"/>
</dbReference>
<evidence type="ECO:0000256" key="2">
    <source>
        <dbReference type="SAM" id="SignalP"/>
    </source>
</evidence>
<dbReference type="Proteomes" id="UP001589834">
    <property type="component" value="Unassembled WGS sequence"/>
</dbReference>
<protein>
    <submittedName>
        <fullName evidence="3">Efflux RND transporter periplasmic adaptor subunit</fullName>
    </submittedName>
</protein>
<sequence>MRIQTLVLAAALACSAMAPAIAAEGGAPSVLANVAPLKAGSLPRTVTAWGSMLSPPSATQVISARTSEAVGAIHVRAGEEVPAGAPLLQLVPDAQTAASYSVAQSALRDAELALARTRDMLAQHLATAQQLDAARKARSDAQAALDALKAQGAAGASTVRAPFHAIVTKVSVTRGALVAAGAALLEIAKAEDLTLRVNVTPPQARLVAPGNPVQVASLDGLHRVVGKVARRGASIDPGTGLVPIDIAVPANPLFAGESAQAVIAVGQTEGYVVPHAAVLVNPEGKPYVVQVESGRARRVAVEVLGAQGDENVVRGTALKADQPLVLSGNYQLDDGMAVRLGGKTANDSAASAR</sequence>
<comment type="caution">
    <text evidence="3">The sequence shown here is derived from an EMBL/GenBank/DDBJ whole genome shotgun (WGS) entry which is preliminary data.</text>
</comment>
<gene>
    <name evidence="3" type="ORF">ACFFGG_05065</name>
</gene>
<dbReference type="RefSeq" id="WP_377480565.1">
    <property type="nucleotide sequence ID" value="NZ_JBHLTN010000007.1"/>
</dbReference>
<organism evidence="3 4">
    <name type="scientific">Ottowia pentelensis</name>
    <dbReference type="NCBI Taxonomy" id="511108"/>
    <lineage>
        <taxon>Bacteria</taxon>
        <taxon>Pseudomonadati</taxon>
        <taxon>Pseudomonadota</taxon>
        <taxon>Betaproteobacteria</taxon>
        <taxon>Burkholderiales</taxon>
        <taxon>Comamonadaceae</taxon>
        <taxon>Ottowia</taxon>
    </lineage>
</organism>
<reference evidence="3 4" key="1">
    <citation type="submission" date="2024-09" db="EMBL/GenBank/DDBJ databases">
        <authorList>
            <person name="Sun Q."/>
            <person name="Mori K."/>
        </authorList>
    </citation>
    <scope>NUCLEOTIDE SEQUENCE [LARGE SCALE GENOMIC DNA]</scope>
    <source>
        <strain evidence="3 4">NCAIM B.02336</strain>
    </source>
</reference>
<feature type="chain" id="PRO_5045572813" evidence="2">
    <location>
        <begin position="23"/>
        <end position="353"/>
    </location>
</feature>
<dbReference type="PANTHER" id="PTHR30469:SF15">
    <property type="entry name" value="HLYD FAMILY OF SECRETION PROTEINS"/>
    <property type="match status" value="1"/>
</dbReference>
<accession>A0ABV6PQ06</accession>
<dbReference type="EMBL" id="JBHLTN010000007">
    <property type="protein sequence ID" value="MFC0591922.1"/>
    <property type="molecule type" value="Genomic_DNA"/>
</dbReference>
<dbReference type="Gene3D" id="1.10.287.470">
    <property type="entry name" value="Helix hairpin bin"/>
    <property type="match status" value="1"/>
</dbReference>
<evidence type="ECO:0000313" key="4">
    <source>
        <dbReference type="Proteomes" id="UP001589834"/>
    </source>
</evidence>
<comment type="similarity">
    <text evidence="1">Belongs to the membrane fusion protein (MFP) (TC 8.A.1) family.</text>
</comment>
<evidence type="ECO:0000256" key="1">
    <source>
        <dbReference type="ARBA" id="ARBA00009477"/>
    </source>
</evidence>
<dbReference type="PANTHER" id="PTHR30469">
    <property type="entry name" value="MULTIDRUG RESISTANCE PROTEIN MDTA"/>
    <property type="match status" value="1"/>
</dbReference>